<keyword evidence="3 7" id="KW-0812">Transmembrane</keyword>
<feature type="transmembrane region" description="Helical" evidence="7">
    <location>
        <begin position="65"/>
        <end position="87"/>
    </location>
</feature>
<dbReference type="Proteomes" id="UP001610728">
    <property type="component" value="Unassembled WGS sequence"/>
</dbReference>
<evidence type="ECO:0000313" key="8">
    <source>
        <dbReference type="EMBL" id="KAL2889146.1"/>
    </source>
</evidence>
<feature type="transmembrane region" description="Helical" evidence="7">
    <location>
        <begin position="176"/>
        <end position="196"/>
    </location>
</feature>
<evidence type="ECO:0000256" key="1">
    <source>
        <dbReference type="ARBA" id="ARBA00004141"/>
    </source>
</evidence>
<dbReference type="GeneID" id="98117464"/>
<evidence type="ECO:0000256" key="6">
    <source>
        <dbReference type="SAM" id="MobiDB-lite"/>
    </source>
</evidence>
<evidence type="ECO:0000256" key="7">
    <source>
        <dbReference type="SAM" id="Phobius"/>
    </source>
</evidence>
<feature type="region of interest" description="Disordered" evidence="6">
    <location>
        <begin position="540"/>
        <end position="571"/>
    </location>
</feature>
<comment type="caution">
    <text evidence="8">The sequence shown here is derived from an EMBL/GenBank/DDBJ whole genome shotgun (WGS) entry which is preliminary data.</text>
</comment>
<feature type="transmembrane region" description="Helical" evidence="7">
    <location>
        <begin position="390"/>
        <end position="410"/>
    </location>
</feature>
<evidence type="ECO:0000256" key="4">
    <source>
        <dbReference type="ARBA" id="ARBA00022989"/>
    </source>
</evidence>
<feature type="transmembrane region" description="Helical" evidence="7">
    <location>
        <begin position="449"/>
        <end position="474"/>
    </location>
</feature>
<sequence length="571" mass="62844">MSLSIRGPQADPEPAAKPAPLVSADHAKSLPTVEYSAEEAERMYRRLDWRIIPGRLVLLRFSNTIFSMLTLSLCSAFWALFFLCSGIRSNIGVAQTMNRKEGHDLMSELELTSKDTSTALALFYIAYTIFDVPSNLVMTRFSPRVWMARIVTATGIIGTCFAAVQDAWSLKLLRFLLGAVIAGMWSGMAFYLTMFYPPSHSGKRIGMYYTAAQASAAVVGLVSAGFQKMDGIGGLAGFQWMFLLWGFVTTAVGVSLLWWLPDRPLVPGQARLRKGFVRFIPATPEALTGRDAQIHYQDLRRVYHTRRWKLHDLGRVLIDWRLWPLMLMYFGVVGVGIGTQLYGSVIIASIQPSASTIVVSLLVAPIWIIDLCSILLVVPLSDRYRQYRPFFFVGGACIQIAGLLTTTFAMENGWARYSGLLMVGFGLGPTIPICMAWTTQIFQKRHGDIGVAAATAVVSGLGNLGSITTTYGLYTGWDDDAKPGPYRFRKSNLAMVGILCMSILSSLVMFVLLRVFGAPPIQELNADIADDAEAEAEIACKSQRSPSDMASSDQEKKSGLSEAVLVRQERA</sequence>
<evidence type="ECO:0000256" key="2">
    <source>
        <dbReference type="ARBA" id="ARBA00022448"/>
    </source>
</evidence>
<dbReference type="PANTHER" id="PTHR43791:SF33">
    <property type="entry name" value="VITAMIN H TRANSPORTER 1"/>
    <property type="match status" value="1"/>
</dbReference>
<gene>
    <name evidence="8" type="ORF">HOO65_030647</name>
</gene>
<dbReference type="SUPFAM" id="SSF103473">
    <property type="entry name" value="MFS general substrate transporter"/>
    <property type="match status" value="1"/>
</dbReference>
<reference evidence="8 9" key="1">
    <citation type="submission" date="2020-05" db="EMBL/GenBank/DDBJ databases">
        <title>Ceratocystis lukuohia genome.</title>
        <authorList>
            <person name="Harrington T.C."/>
            <person name="Kim K."/>
            <person name="Mayers C.G."/>
        </authorList>
    </citation>
    <scope>NUCLEOTIDE SEQUENCE [LARGE SCALE GENOMIC DNA]</scope>
    <source>
        <strain evidence="8 9">C4212</strain>
    </source>
</reference>
<evidence type="ECO:0000256" key="5">
    <source>
        <dbReference type="ARBA" id="ARBA00023136"/>
    </source>
</evidence>
<accession>A0ABR4MLN0</accession>
<dbReference type="RefSeq" id="XP_070860326.1">
    <property type="nucleotide sequence ID" value="XM_071000463.1"/>
</dbReference>
<evidence type="ECO:0000256" key="3">
    <source>
        <dbReference type="ARBA" id="ARBA00022692"/>
    </source>
</evidence>
<feature type="transmembrane region" description="Helical" evidence="7">
    <location>
        <begin position="327"/>
        <end position="350"/>
    </location>
</feature>
<dbReference type="PANTHER" id="PTHR43791">
    <property type="entry name" value="PERMEASE-RELATED"/>
    <property type="match status" value="1"/>
</dbReference>
<feature type="transmembrane region" description="Helical" evidence="7">
    <location>
        <begin position="356"/>
        <end position="378"/>
    </location>
</feature>
<feature type="transmembrane region" description="Helical" evidence="7">
    <location>
        <begin position="238"/>
        <end position="260"/>
    </location>
</feature>
<keyword evidence="9" id="KW-1185">Reference proteome</keyword>
<dbReference type="EMBL" id="JABSNW010000003">
    <property type="protein sequence ID" value="KAL2889146.1"/>
    <property type="molecule type" value="Genomic_DNA"/>
</dbReference>
<feature type="region of interest" description="Disordered" evidence="6">
    <location>
        <begin position="1"/>
        <end position="21"/>
    </location>
</feature>
<keyword evidence="5 7" id="KW-0472">Membrane</keyword>
<proteinExistence type="predicted"/>
<evidence type="ECO:0000313" key="9">
    <source>
        <dbReference type="Proteomes" id="UP001610728"/>
    </source>
</evidence>
<feature type="transmembrane region" description="Helical" evidence="7">
    <location>
        <begin position="208"/>
        <end position="226"/>
    </location>
</feature>
<keyword evidence="2" id="KW-0813">Transport</keyword>
<protein>
    <submittedName>
        <fullName evidence="8">MFS transporter</fullName>
    </submittedName>
</protein>
<feature type="transmembrane region" description="Helical" evidence="7">
    <location>
        <begin position="494"/>
        <end position="516"/>
    </location>
</feature>
<feature type="compositionally biased region" description="Polar residues" evidence="6">
    <location>
        <begin position="542"/>
        <end position="552"/>
    </location>
</feature>
<feature type="transmembrane region" description="Helical" evidence="7">
    <location>
        <begin position="416"/>
        <end position="437"/>
    </location>
</feature>
<dbReference type="InterPro" id="IPR011701">
    <property type="entry name" value="MFS"/>
</dbReference>
<organism evidence="8 9">
    <name type="scientific">Ceratocystis lukuohia</name>
    <dbReference type="NCBI Taxonomy" id="2019550"/>
    <lineage>
        <taxon>Eukaryota</taxon>
        <taxon>Fungi</taxon>
        <taxon>Dikarya</taxon>
        <taxon>Ascomycota</taxon>
        <taxon>Pezizomycotina</taxon>
        <taxon>Sordariomycetes</taxon>
        <taxon>Hypocreomycetidae</taxon>
        <taxon>Microascales</taxon>
        <taxon>Ceratocystidaceae</taxon>
        <taxon>Ceratocystis</taxon>
    </lineage>
</organism>
<dbReference type="Pfam" id="PF07690">
    <property type="entry name" value="MFS_1"/>
    <property type="match status" value="1"/>
</dbReference>
<dbReference type="InterPro" id="IPR036259">
    <property type="entry name" value="MFS_trans_sf"/>
</dbReference>
<feature type="transmembrane region" description="Helical" evidence="7">
    <location>
        <begin position="146"/>
        <end position="164"/>
    </location>
</feature>
<name>A0ABR4MLN0_9PEZI</name>
<keyword evidence="4 7" id="KW-1133">Transmembrane helix</keyword>
<dbReference type="Gene3D" id="1.20.1250.20">
    <property type="entry name" value="MFS general substrate transporter like domains"/>
    <property type="match status" value="2"/>
</dbReference>
<comment type="subcellular location">
    <subcellularLocation>
        <location evidence="1">Membrane</location>
        <topology evidence="1">Multi-pass membrane protein</topology>
    </subcellularLocation>
</comment>